<name>A0A2C9VHP6_MANES</name>
<feature type="compositionally biased region" description="Polar residues" evidence="1">
    <location>
        <begin position="358"/>
        <end position="407"/>
    </location>
</feature>
<feature type="domain" description="DUF4378" evidence="2">
    <location>
        <begin position="742"/>
        <end position="894"/>
    </location>
</feature>
<dbReference type="Pfam" id="PF14309">
    <property type="entry name" value="DUF4378"/>
    <property type="match status" value="1"/>
</dbReference>
<evidence type="ECO:0000259" key="3">
    <source>
        <dbReference type="Pfam" id="PF14383"/>
    </source>
</evidence>
<dbReference type="OrthoDB" id="765769at2759"/>
<protein>
    <recommendedName>
        <fullName evidence="6">DUF4378 domain-containing protein</fullName>
    </recommendedName>
</protein>
<feature type="domain" description="DUF3741" evidence="3">
    <location>
        <begin position="76"/>
        <end position="106"/>
    </location>
</feature>
<dbReference type="Pfam" id="PF14383">
    <property type="entry name" value="VARLMGL"/>
    <property type="match status" value="1"/>
</dbReference>
<dbReference type="STRING" id="3983.A0A2C9VHP6"/>
<feature type="compositionally biased region" description="Basic and acidic residues" evidence="1">
    <location>
        <begin position="35"/>
        <end position="44"/>
    </location>
</feature>
<comment type="caution">
    <text evidence="4">The sequence shown here is derived from an EMBL/GenBank/DDBJ whole genome shotgun (WGS) entry which is preliminary data.</text>
</comment>
<proteinExistence type="predicted"/>
<evidence type="ECO:0000256" key="1">
    <source>
        <dbReference type="SAM" id="MobiDB-lite"/>
    </source>
</evidence>
<dbReference type="EMBL" id="CM004394">
    <property type="protein sequence ID" value="OAY43975.1"/>
    <property type="molecule type" value="Genomic_DNA"/>
</dbReference>
<dbReference type="PANTHER" id="PTHR21726">
    <property type="entry name" value="PHOSPHATIDYLINOSITOL N-ACETYLGLUCOSAMINYLTRANSFERASE SUBUNIT P DOWN SYNDROME CRITICAL REGION PROTEIN 5 -RELATED"/>
    <property type="match status" value="1"/>
</dbReference>
<keyword evidence="5" id="KW-1185">Reference proteome</keyword>
<feature type="region of interest" description="Disordered" evidence="1">
    <location>
        <begin position="270"/>
        <end position="448"/>
    </location>
</feature>
<evidence type="ECO:0000313" key="5">
    <source>
        <dbReference type="Proteomes" id="UP000091857"/>
    </source>
</evidence>
<feature type="compositionally biased region" description="Polar residues" evidence="1">
    <location>
        <begin position="277"/>
        <end position="292"/>
    </location>
</feature>
<feature type="compositionally biased region" description="Polar residues" evidence="1">
    <location>
        <begin position="338"/>
        <end position="350"/>
    </location>
</feature>
<dbReference type="Gramene" id="Manes.08G112600.7.v8.1">
    <property type="protein sequence ID" value="Manes.08G112600.7.v8.1.CDS"/>
    <property type="gene ID" value="Manes.08G112600.v8.1"/>
</dbReference>
<evidence type="ECO:0000313" key="4">
    <source>
        <dbReference type="EMBL" id="OAY43975.1"/>
    </source>
</evidence>
<dbReference type="InterPro" id="IPR032795">
    <property type="entry name" value="DUF3741-assoc"/>
</dbReference>
<dbReference type="PANTHER" id="PTHR21726:SF57">
    <property type="entry name" value="SERINE-RICH ADHESIN FOR PLATELETS-LIKE PROTEIN"/>
    <property type="match status" value="1"/>
</dbReference>
<accession>A0A2C9VHP6</accession>
<feature type="region of interest" description="Disordered" evidence="1">
    <location>
        <begin position="29"/>
        <end position="82"/>
    </location>
</feature>
<evidence type="ECO:0008006" key="6">
    <source>
        <dbReference type="Google" id="ProtNLM"/>
    </source>
</evidence>
<reference evidence="5" key="1">
    <citation type="journal article" date="2016" name="Nat. Biotechnol.">
        <title>Sequencing wild and cultivated cassava and related species reveals extensive interspecific hybridization and genetic diversity.</title>
        <authorList>
            <person name="Bredeson J.V."/>
            <person name="Lyons J.B."/>
            <person name="Prochnik S.E."/>
            <person name="Wu G.A."/>
            <person name="Ha C.M."/>
            <person name="Edsinger-Gonzales E."/>
            <person name="Grimwood J."/>
            <person name="Schmutz J."/>
            <person name="Rabbi I.Y."/>
            <person name="Egesi C."/>
            <person name="Nauluvula P."/>
            <person name="Lebot V."/>
            <person name="Ndunguru J."/>
            <person name="Mkamilo G."/>
            <person name="Bart R.S."/>
            <person name="Setter T.L."/>
            <person name="Gleadow R.M."/>
            <person name="Kulakow P."/>
            <person name="Ferguson M.E."/>
            <person name="Rounsley S."/>
            <person name="Rokhsar D.S."/>
        </authorList>
    </citation>
    <scope>NUCLEOTIDE SEQUENCE [LARGE SCALE GENOMIC DNA]</scope>
    <source>
        <strain evidence="5">cv. AM560-2</strain>
    </source>
</reference>
<organism evidence="4 5">
    <name type="scientific">Manihot esculenta</name>
    <name type="common">Cassava</name>
    <name type="synonym">Jatropha manihot</name>
    <dbReference type="NCBI Taxonomy" id="3983"/>
    <lineage>
        <taxon>Eukaryota</taxon>
        <taxon>Viridiplantae</taxon>
        <taxon>Streptophyta</taxon>
        <taxon>Embryophyta</taxon>
        <taxon>Tracheophyta</taxon>
        <taxon>Spermatophyta</taxon>
        <taxon>Magnoliopsida</taxon>
        <taxon>eudicotyledons</taxon>
        <taxon>Gunneridae</taxon>
        <taxon>Pentapetalae</taxon>
        <taxon>rosids</taxon>
        <taxon>fabids</taxon>
        <taxon>Malpighiales</taxon>
        <taxon>Euphorbiaceae</taxon>
        <taxon>Crotonoideae</taxon>
        <taxon>Manihoteae</taxon>
        <taxon>Manihot</taxon>
    </lineage>
</organism>
<dbReference type="Proteomes" id="UP000091857">
    <property type="component" value="Chromosome 8"/>
</dbReference>
<sequence>MEAERKRPKGSFFHFFDWNGKSHKKLFMNNSELSEGSKEGKENVESMAKPQLHVTETDDRRANSSNKESSDFRCASSVTSDEGYSTKAPGLVARLMGLDSLPTSNVVEPSSTTVYDSALLRASQYDGSIPNMFSDYNAMEYLNTFSNQEEYSWNSSLSGLQKVQNRPIERFQTEILPPKSARSIPITHHKLLSPIKTPGFIPTKNAVYIMEAAAKIIETSPKATINGKVPSTGASSVPLRIQDLKQKMETARASSEPQRSSALFAAKITKAKHGDKSQSGSQSMPSCNASTFSKKDASSSKNKGKPVPLSVRAKPNLHRREEATSRNNNIKQEKKEISSNQSVKSLPSIQKTKRTSEGRTNNALRQNNQKQNCLSGKASSTLENSVPNQPGRKVQSTSGSVGESRTANKVVLKPESMSRRLRSVVTNSERDKPNNTSRRKQSVKGDNLTERCVSDNAERCVSDNVPFNQDDASLKCKVVLDGSITTAGKNRKNGMDVISFTFTSHVKRTTPNFQPSAIGKCNSSAVDSFGSNDHPYFQKSTSSFPGLSIIEGDALGVLLEQKLQELTNKFGSSECNTIRDDNSVSSTSSLQNSMSKFNAVNIIPAAENRRIQLIEKDKSDHPDNFDCFSVEGPKFTKNQKWQRSEEVEQHSCSCFSEVEKDLECQHPSPVSILEPSFESGSCSNAYVQSEDLLNDCSTYESLEMEGEAELSDSASSISTVDMRRKLTRTFTTTEFMESSDWELDYVRDVLNNAETMLKEFTPSQTQKVITPHLFHQLENQENGVKRNEEDYYKLGRKVLFDCVSERLELMFRQAFVGSCKSWAKLWTLFQRKGWLAEEMVKEISGWKSMGDLMVDELVDKDMSSLYGTWLDFNIEVYEEGVVIEKEILTSLIDELVSDLFIM</sequence>
<gene>
    <name evidence="4" type="ORF">MANES_08G112600v8</name>
</gene>
<dbReference type="InterPro" id="IPR025486">
    <property type="entry name" value="DUF4378"/>
</dbReference>
<dbReference type="AlphaFoldDB" id="A0A2C9VHP6"/>
<evidence type="ECO:0000259" key="2">
    <source>
        <dbReference type="Pfam" id="PF14309"/>
    </source>
</evidence>